<dbReference type="InterPro" id="IPR041112">
    <property type="entry name" value="Nuf2_DHR10-like"/>
</dbReference>
<reference evidence="19" key="1">
    <citation type="submission" date="2020-01" db="EMBL/GenBank/DDBJ databases">
        <authorList>
            <consortium name="DOE Joint Genome Institute"/>
            <person name="Haridas S."/>
            <person name="Albert R."/>
            <person name="Binder M."/>
            <person name="Bloem J."/>
            <person name="Labutti K."/>
            <person name="Salamov A."/>
            <person name="Andreopoulos B."/>
            <person name="Baker S.E."/>
            <person name="Barry K."/>
            <person name="Bills G."/>
            <person name="Bluhm B.H."/>
            <person name="Cannon C."/>
            <person name="Castanera R."/>
            <person name="Culley D.E."/>
            <person name="Daum C."/>
            <person name="Ezra D."/>
            <person name="Gonzalez J.B."/>
            <person name="Henrissat B."/>
            <person name="Kuo A."/>
            <person name="Liang C."/>
            <person name="Lipzen A."/>
            <person name="Lutzoni F."/>
            <person name="Magnuson J."/>
            <person name="Mondo S."/>
            <person name="Nolan M."/>
            <person name="Ohm R."/>
            <person name="Pangilinan J."/>
            <person name="Park H.-J."/>
            <person name="Ramirez L."/>
            <person name="Alfaro M."/>
            <person name="Sun H."/>
            <person name="Tritt A."/>
            <person name="Yoshinaga Y."/>
            <person name="Zwiers L.-H."/>
            <person name="Turgeon B.G."/>
            <person name="Goodwin S.B."/>
            <person name="Spatafora J.W."/>
            <person name="Crous P.W."/>
            <person name="Grigoriev I.V."/>
        </authorList>
    </citation>
    <scope>NUCLEOTIDE SEQUENCE</scope>
    <source>
        <strain evidence="19">CBS 342.82</strain>
    </source>
</reference>
<keyword evidence="7" id="KW-0132">Cell division</keyword>
<dbReference type="GeneID" id="54363008"/>
<protein>
    <recommendedName>
        <fullName evidence="5">Probable kinetochore protein NUF2</fullName>
    </recommendedName>
</protein>
<gene>
    <name evidence="19" type="ORF">K489DRAFT_381777</name>
</gene>
<feature type="coiled-coil region" evidence="14">
    <location>
        <begin position="157"/>
        <end position="219"/>
    </location>
</feature>
<evidence type="ECO:0000256" key="1">
    <source>
        <dbReference type="ARBA" id="ARBA00002772"/>
    </source>
</evidence>
<keyword evidence="8" id="KW-0498">Mitosis</keyword>
<dbReference type="PANTHER" id="PTHR21650">
    <property type="entry name" value="MEMBRALIN/KINETOCHORE PROTEIN NUF2"/>
    <property type="match status" value="1"/>
</dbReference>
<dbReference type="GO" id="GO:0007052">
    <property type="term" value="P:mitotic spindle organization"/>
    <property type="evidence" value="ECO:0007669"/>
    <property type="project" value="TreeGrafter"/>
</dbReference>
<proteinExistence type="inferred from homology"/>
<dbReference type="GO" id="GO:0051383">
    <property type="term" value="P:kinetochore organization"/>
    <property type="evidence" value="ECO:0007669"/>
    <property type="project" value="TreeGrafter"/>
</dbReference>
<evidence type="ECO:0000259" key="17">
    <source>
        <dbReference type="Pfam" id="PF18595"/>
    </source>
</evidence>
<dbReference type="GO" id="GO:0045132">
    <property type="term" value="P:meiotic chromosome segregation"/>
    <property type="evidence" value="ECO:0007669"/>
    <property type="project" value="TreeGrafter"/>
</dbReference>
<comment type="subcellular location">
    <subcellularLocation>
        <location evidence="3">Chromosome</location>
        <location evidence="3">Centromere</location>
        <location evidence="3">Kinetochore</location>
    </subcellularLocation>
    <subcellularLocation>
        <location evidence="2">Nucleus</location>
    </subcellularLocation>
</comment>
<evidence type="ECO:0000256" key="5">
    <source>
        <dbReference type="ARBA" id="ARBA00017594"/>
    </source>
</evidence>
<keyword evidence="10 14" id="KW-0175">Coiled coil</keyword>
<evidence type="ECO:0000256" key="11">
    <source>
        <dbReference type="ARBA" id="ARBA00023242"/>
    </source>
</evidence>
<dbReference type="AlphaFoldDB" id="A0A6J3M4E5"/>
<evidence type="ECO:0000313" key="18">
    <source>
        <dbReference type="Proteomes" id="UP000504637"/>
    </source>
</evidence>
<accession>A0A6J3M4E5</accession>
<evidence type="ECO:0000256" key="13">
    <source>
        <dbReference type="ARBA" id="ARBA00023328"/>
    </source>
</evidence>
<evidence type="ECO:0000256" key="12">
    <source>
        <dbReference type="ARBA" id="ARBA00023306"/>
    </source>
</evidence>
<dbReference type="RefSeq" id="XP_033458818.1">
    <property type="nucleotide sequence ID" value="XM_033605208.1"/>
</dbReference>
<dbReference type="OrthoDB" id="8194677at2759"/>
<evidence type="ECO:0000259" key="16">
    <source>
        <dbReference type="Pfam" id="PF03800"/>
    </source>
</evidence>
<dbReference type="PANTHER" id="PTHR21650:SF2">
    <property type="entry name" value="KINETOCHORE PROTEIN NUF2"/>
    <property type="match status" value="1"/>
</dbReference>
<dbReference type="Gene3D" id="1.10.418.60">
    <property type="entry name" value="Ncd80 complex, Nuf2 subunit"/>
    <property type="match status" value="1"/>
</dbReference>
<keyword evidence="12" id="KW-0131">Cell cycle</keyword>
<dbReference type="GO" id="GO:0051315">
    <property type="term" value="P:attachment of mitotic spindle microtubules to kinetochore"/>
    <property type="evidence" value="ECO:0007669"/>
    <property type="project" value="TreeGrafter"/>
</dbReference>
<evidence type="ECO:0000256" key="15">
    <source>
        <dbReference type="SAM" id="MobiDB-lite"/>
    </source>
</evidence>
<evidence type="ECO:0000256" key="7">
    <source>
        <dbReference type="ARBA" id="ARBA00022618"/>
    </source>
</evidence>
<keyword evidence="18" id="KW-1185">Reference proteome</keyword>
<dbReference type="InterPro" id="IPR038275">
    <property type="entry name" value="Nuf2_N_sf"/>
</dbReference>
<keyword evidence="11" id="KW-0539">Nucleus</keyword>
<reference evidence="19" key="3">
    <citation type="submission" date="2025-08" db="UniProtKB">
        <authorList>
            <consortium name="RefSeq"/>
        </authorList>
    </citation>
    <scope>IDENTIFICATION</scope>
    <source>
        <strain evidence="19">CBS 342.82</strain>
    </source>
</reference>
<evidence type="ECO:0000256" key="14">
    <source>
        <dbReference type="SAM" id="Coils"/>
    </source>
</evidence>
<organism evidence="19">
    <name type="scientific">Dissoconium aciculare CBS 342.82</name>
    <dbReference type="NCBI Taxonomy" id="1314786"/>
    <lineage>
        <taxon>Eukaryota</taxon>
        <taxon>Fungi</taxon>
        <taxon>Dikarya</taxon>
        <taxon>Ascomycota</taxon>
        <taxon>Pezizomycotina</taxon>
        <taxon>Dothideomycetes</taxon>
        <taxon>Dothideomycetidae</taxon>
        <taxon>Mycosphaerellales</taxon>
        <taxon>Dissoconiaceae</taxon>
        <taxon>Dissoconium</taxon>
    </lineage>
</organism>
<evidence type="ECO:0000313" key="19">
    <source>
        <dbReference type="RefSeq" id="XP_033458818.1"/>
    </source>
</evidence>
<evidence type="ECO:0000256" key="3">
    <source>
        <dbReference type="ARBA" id="ARBA00004629"/>
    </source>
</evidence>
<evidence type="ECO:0000256" key="4">
    <source>
        <dbReference type="ARBA" id="ARBA00005498"/>
    </source>
</evidence>
<dbReference type="Pfam" id="PF03800">
    <property type="entry name" value="Nuf2"/>
    <property type="match status" value="1"/>
</dbReference>
<evidence type="ECO:0000256" key="8">
    <source>
        <dbReference type="ARBA" id="ARBA00022776"/>
    </source>
</evidence>
<dbReference type="Proteomes" id="UP000504637">
    <property type="component" value="Unplaced"/>
</dbReference>
<keyword evidence="13" id="KW-0137">Centromere</keyword>
<sequence length="445" mass="52393">MNHITDEILVIEQPDREIAGCISDIGINFTVDDLRKPNPQQIQKVFEWFAELLTNTTREIVAPAMRAAAESMVGPDLDADRIFTADTRELMAFFVTMRKLLLECGIQDFTFSDLYRPTHPRLVRIFSYIINFIRFRESQTSVIDEHYNSSENIKNRIEQLYLGNQEKEDHLREMEQNRKNVEVAIKDKERRNGELKTRLLELKRSQERVTEKLERVKGEQARMKTMLEEKTATVMTTRAEAAKLRPYTEQSPAALEQSLRDLSSSLNTDRADIERLDKRARALQTSCDAFTLLQTDITSLTRLLTELQNELGKEEEESRAAARNREDLTEKSNLVREVERQEMLLRGKLQQWQDRTEKIRRDAESRQVEAMRKTEALRATHKELSAERKERNEEVEKRRVRIEQTEKKMADLKEQIEHEVQSAREEYMKMESHIRLYITEMEQSI</sequence>
<keyword evidence="9" id="KW-0995">Kinetochore</keyword>
<evidence type="ECO:0000256" key="6">
    <source>
        <dbReference type="ARBA" id="ARBA00022454"/>
    </source>
</evidence>
<dbReference type="GO" id="GO:0005634">
    <property type="term" value="C:nucleus"/>
    <property type="evidence" value="ECO:0007669"/>
    <property type="project" value="UniProtKB-SubCell"/>
</dbReference>
<comment type="similarity">
    <text evidence="4">Belongs to the NUF2 family.</text>
</comment>
<evidence type="ECO:0000256" key="10">
    <source>
        <dbReference type="ARBA" id="ARBA00023054"/>
    </source>
</evidence>
<dbReference type="GO" id="GO:0031262">
    <property type="term" value="C:Ndc80 complex"/>
    <property type="evidence" value="ECO:0007669"/>
    <property type="project" value="InterPro"/>
</dbReference>
<dbReference type="InterPro" id="IPR005549">
    <property type="entry name" value="Kinetochore_Nuf2_N"/>
</dbReference>
<dbReference type="GO" id="GO:0044877">
    <property type="term" value="F:protein-containing complex binding"/>
    <property type="evidence" value="ECO:0007669"/>
    <property type="project" value="TreeGrafter"/>
</dbReference>
<evidence type="ECO:0000256" key="2">
    <source>
        <dbReference type="ARBA" id="ARBA00004123"/>
    </source>
</evidence>
<dbReference type="Pfam" id="PF18595">
    <property type="entry name" value="Nuf2_DHR10-like"/>
    <property type="match status" value="1"/>
</dbReference>
<comment type="function">
    <text evidence="1">Acts as a component of the essential kinetochore-associated NDC80 complex, which is required for chromosome segregation and spindle checkpoint activity.</text>
</comment>
<dbReference type="GO" id="GO:0051301">
    <property type="term" value="P:cell division"/>
    <property type="evidence" value="ECO:0007669"/>
    <property type="project" value="UniProtKB-KW"/>
</dbReference>
<reference evidence="19" key="2">
    <citation type="submission" date="2020-04" db="EMBL/GenBank/DDBJ databases">
        <authorList>
            <consortium name="NCBI Genome Project"/>
        </authorList>
    </citation>
    <scope>NUCLEOTIDE SEQUENCE</scope>
    <source>
        <strain evidence="19">CBS 342.82</strain>
    </source>
</reference>
<name>A0A6J3M4E5_9PEZI</name>
<feature type="region of interest" description="Disordered" evidence="15">
    <location>
        <begin position="375"/>
        <end position="396"/>
    </location>
</feature>
<feature type="domain" description="Kinetochore protein Nuf2 N-terminal" evidence="16">
    <location>
        <begin position="14"/>
        <end position="151"/>
    </location>
</feature>
<feature type="domain" description="Nuf2 DHR10-like" evidence="17">
    <location>
        <begin position="263"/>
        <end position="379"/>
    </location>
</feature>
<keyword evidence="6" id="KW-0158">Chromosome</keyword>
<evidence type="ECO:0000256" key="9">
    <source>
        <dbReference type="ARBA" id="ARBA00022838"/>
    </source>
</evidence>